<protein>
    <submittedName>
        <fullName evidence="2">Uncharacterized protein</fullName>
    </submittedName>
</protein>
<accession>A0AAW1M046</accession>
<keyword evidence="3" id="KW-1185">Reference proteome</keyword>
<gene>
    <name evidence="2" type="ORF">QE152_g9005</name>
</gene>
<evidence type="ECO:0000313" key="3">
    <source>
        <dbReference type="Proteomes" id="UP001458880"/>
    </source>
</evidence>
<evidence type="ECO:0000256" key="1">
    <source>
        <dbReference type="SAM" id="MobiDB-lite"/>
    </source>
</evidence>
<comment type="caution">
    <text evidence="2">The sequence shown here is derived from an EMBL/GenBank/DDBJ whole genome shotgun (WGS) entry which is preliminary data.</text>
</comment>
<name>A0AAW1M046_POPJA</name>
<dbReference type="AlphaFoldDB" id="A0AAW1M046"/>
<dbReference type="EMBL" id="JASPKY010000075">
    <property type="protein sequence ID" value="KAK9739424.1"/>
    <property type="molecule type" value="Genomic_DNA"/>
</dbReference>
<feature type="compositionally biased region" description="Basic and acidic residues" evidence="1">
    <location>
        <begin position="11"/>
        <end position="24"/>
    </location>
</feature>
<evidence type="ECO:0000313" key="2">
    <source>
        <dbReference type="EMBL" id="KAK9739424.1"/>
    </source>
</evidence>
<proteinExistence type="predicted"/>
<sequence length="132" mass="15555">MKKVATTLVENEEKGEYADEKNEESGYDPSQKQEEINTRVRKVPAWHADYDFGALALNAQHLFEIPNSYEEVKKSSQKENWKNAIKKSSQKENWKNAMNEEYNALIRNNTWDLVKVSKDEKIIDNKWVYDKI</sequence>
<reference evidence="2 3" key="1">
    <citation type="journal article" date="2024" name="BMC Genomics">
        <title>De novo assembly and annotation of Popillia japonica's genome with initial clues to its potential as an invasive pest.</title>
        <authorList>
            <person name="Cucini C."/>
            <person name="Boschi S."/>
            <person name="Funari R."/>
            <person name="Cardaioli E."/>
            <person name="Iannotti N."/>
            <person name="Marturano G."/>
            <person name="Paoli F."/>
            <person name="Bruttini M."/>
            <person name="Carapelli A."/>
            <person name="Frati F."/>
            <person name="Nardi F."/>
        </authorList>
    </citation>
    <scope>NUCLEOTIDE SEQUENCE [LARGE SCALE GENOMIC DNA]</scope>
    <source>
        <strain evidence="2">DMR45628</strain>
    </source>
</reference>
<organism evidence="2 3">
    <name type="scientific">Popillia japonica</name>
    <name type="common">Japanese beetle</name>
    <dbReference type="NCBI Taxonomy" id="7064"/>
    <lineage>
        <taxon>Eukaryota</taxon>
        <taxon>Metazoa</taxon>
        <taxon>Ecdysozoa</taxon>
        <taxon>Arthropoda</taxon>
        <taxon>Hexapoda</taxon>
        <taxon>Insecta</taxon>
        <taxon>Pterygota</taxon>
        <taxon>Neoptera</taxon>
        <taxon>Endopterygota</taxon>
        <taxon>Coleoptera</taxon>
        <taxon>Polyphaga</taxon>
        <taxon>Scarabaeiformia</taxon>
        <taxon>Scarabaeidae</taxon>
        <taxon>Rutelinae</taxon>
        <taxon>Popillia</taxon>
    </lineage>
</organism>
<dbReference type="Proteomes" id="UP001458880">
    <property type="component" value="Unassembled WGS sequence"/>
</dbReference>
<feature type="region of interest" description="Disordered" evidence="1">
    <location>
        <begin position="1"/>
        <end position="36"/>
    </location>
</feature>